<reference evidence="1 2" key="1">
    <citation type="submission" date="2020-08" db="EMBL/GenBank/DDBJ databases">
        <title>The Agave Microbiome: Exploring the role of microbial communities in plant adaptations to desert environments.</title>
        <authorList>
            <person name="Partida-Martinez L.P."/>
        </authorList>
    </citation>
    <scope>NUCLEOTIDE SEQUENCE [LARGE SCALE GENOMIC DNA]</scope>
    <source>
        <strain evidence="1 2">AS2.23</strain>
    </source>
</reference>
<evidence type="ECO:0000313" key="2">
    <source>
        <dbReference type="Proteomes" id="UP000533269"/>
    </source>
</evidence>
<name>A0A7W4TQS3_KINRA</name>
<dbReference type="AlphaFoldDB" id="A0A7W4TQS3"/>
<sequence length="47" mass="5277">MLGPAQVSEFLWYELLDHHGVDPEARGVDAMADRLVAWWRAVAPGRS</sequence>
<accession>A0A7W4TQS3</accession>
<comment type="caution">
    <text evidence="1">The sequence shown here is derived from an EMBL/GenBank/DDBJ whole genome shotgun (WGS) entry which is preliminary data.</text>
</comment>
<dbReference type="RefSeq" id="WP_221184213.1">
    <property type="nucleotide sequence ID" value="NZ_JACHVY010000006.1"/>
</dbReference>
<organism evidence="1 2">
    <name type="scientific">Kineococcus radiotolerans</name>
    <dbReference type="NCBI Taxonomy" id="131568"/>
    <lineage>
        <taxon>Bacteria</taxon>
        <taxon>Bacillati</taxon>
        <taxon>Actinomycetota</taxon>
        <taxon>Actinomycetes</taxon>
        <taxon>Kineosporiales</taxon>
        <taxon>Kineosporiaceae</taxon>
        <taxon>Kineococcus</taxon>
    </lineage>
</organism>
<evidence type="ECO:0000313" key="1">
    <source>
        <dbReference type="EMBL" id="MBB2903235.1"/>
    </source>
</evidence>
<dbReference type="Proteomes" id="UP000533269">
    <property type="component" value="Unassembled WGS sequence"/>
</dbReference>
<proteinExistence type="predicted"/>
<dbReference type="EMBL" id="JACHVY010000006">
    <property type="protein sequence ID" value="MBB2903235.1"/>
    <property type="molecule type" value="Genomic_DNA"/>
</dbReference>
<gene>
    <name evidence="1" type="ORF">FHR75_004077</name>
</gene>
<protein>
    <submittedName>
        <fullName evidence="1">Uncharacterized protein</fullName>
    </submittedName>
</protein>
<reference evidence="1 2" key="2">
    <citation type="submission" date="2020-08" db="EMBL/GenBank/DDBJ databases">
        <authorList>
            <person name="Partida-Martinez L."/>
            <person name="Huntemann M."/>
            <person name="Clum A."/>
            <person name="Wang J."/>
            <person name="Palaniappan K."/>
            <person name="Ritter S."/>
            <person name="Chen I.-M."/>
            <person name="Stamatis D."/>
            <person name="Reddy T."/>
            <person name="O'Malley R."/>
            <person name="Daum C."/>
            <person name="Shapiro N."/>
            <person name="Ivanova N."/>
            <person name="Kyrpides N."/>
            <person name="Woyke T."/>
        </authorList>
    </citation>
    <scope>NUCLEOTIDE SEQUENCE [LARGE SCALE GENOMIC DNA]</scope>
    <source>
        <strain evidence="1 2">AS2.23</strain>
    </source>
</reference>